<evidence type="ECO:0000313" key="6">
    <source>
        <dbReference type="EMBL" id="CAF3523365.1"/>
    </source>
</evidence>
<name>A0A813NYK2_9BILA</name>
<evidence type="ECO:0000256" key="1">
    <source>
        <dbReference type="SAM" id="MobiDB-lite"/>
    </source>
</evidence>
<dbReference type="GO" id="GO:0004842">
    <property type="term" value="F:ubiquitin-protein transferase activity"/>
    <property type="evidence" value="ECO:0007669"/>
    <property type="project" value="TreeGrafter"/>
</dbReference>
<feature type="compositionally biased region" description="Polar residues" evidence="1">
    <location>
        <begin position="184"/>
        <end position="202"/>
    </location>
</feature>
<dbReference type="PANTHER" id="PTHR45751">
    <property type="entry name" value="COPINE FAMILY PROTEIN 1"/>
    <property type="match status" value="1"/>
</dbReference>
<keyword evidence="8" id="KW-1185">Reference proteome</keyword>
<dbReference type="OrthoDB" id="5855668at2759"/>
<dbReference type="Proteomes" id="UP000663829">
    <property type="component" value="Unassembled WGS sequence"/>
</dbReference>
<evidence type="ECO:0000313" key="7">
    <source>
        <dbReference type="EMBL" id="CAF3699767.1"/>
    </source>
</evidence>
<dbReference type="SMART" id="SM00327">
    <property type="entry name" value="VWA"/>
    <property type="match status" value="1"/>
</dbReference>
<dbReference type="Proteomes" id="UP000682733">
    <property type="component" value="Unassembled WGS sequence"/>
</dbReference>
<feature type="transmembrane region" description="Helical" evidence="2">
    <location>
        <begin position="106"/>
        <end position="128"/>
    </location>
</feature>
<sequence>MNKAGRLDSKNRIIKPTPTEQRRLSQPNSHHKFEHVHTNSGIRLLPTHRHQEHIDESCQWSSMSTRYSDLMNKHSSEAMTTTTTVSKGRCLRYKSDLQRTSSLWSYFYNFKLIFVLSIVLLLIIYWFYRRKRQSESEDDQGDNNERKSSLSSLTDEKEHPSLTLYPHPSEHHHYNVLATITEENPSTLTPTSSSANFNYSIKATSPPAPPPSPQPPPTTDETDSRFTLTIDSAPQLRQRKLPEEITSSTDADYVQISPNNFKNNENNNNSWEKVEKAETVDLSGLSSRIHSHQQQKQPFTVGVHAQFEDVATQALIEPDNSRPVIIRKFCAPHLNAIKDDYNTLEELNDAVEQVGLDKSQLIFGIDYTISNIETGKQSFNGRSLHDIQDGILNPYQSVITIIGRTLEKFDSDTLIPAFGFGDRTTLDRKIFPLRPDGSYCKGFMGVLDAYNKITPKVKMSGPTNFGPLIKEAIRIVKKTKQYHILVIVADGQVTNERQTKDAIVEASAYPLSIVMIGVGDGPWDMMEEFDDSLPTRQFDNFQFVNYNDILRVTEGNMDSDFALHALMEIPSQYEAIKKLGLLKNISSSSSQKS</sequence>
<dbReference type="EMBL" id="CAJOBA010003999">
    <property type="protein sequence ID" value="CAF3699767.1"/>
    <property type="molecule type" value="Genomic_DNA"/>
</dbReference>
<dbReference type="Pfam" id="PF07002">
    <property type="entry name" value="Copine"/>
    <property type="match status" value="1"/>
</dbReference>
<accession>A0A813NYK2</accession>
<dbReference type="Proteomes" id="UP000677228">
    <property type="component" value="Unassembled WGS sequence"/>
</dbReference>
<dbReference type="InterPro" id="IPR052079">
    <property type="entry name" value="E3_ligase/Copine_domain"/>
</dbReference>
<feature type="compositionally biased region" description="Pro residues" evidence="1">
    <location>
        <begin position="206"/>
        <end position="218"/>
    </location>
</feature>
<comment type="caution">
    <text evidence="4">The sequence shown here is derived from an EMBL/GenBank/DDBJ whole genome shotgun (WGS) entry which is preliminary data.</text>
</comment>
<organism evidence="4 8">
    <name type="scientific">Didymodactylos carnosus</name>
    <dbReference type="NCBI Taxonomy" id="1234261"/>
    <lineage>
        <taxon>Eukaryota</taxon>
        <taxon>Metazoa</taxon>
        <taxon>Spiralia</taxon>
        <taxon>Gnathifera</taxon>
        <taxon>Rotifera</taxon>
        <taxon>Eurotatoria</taxon>
        <taxon>Bdelloidea</taxon>
        <taxon>Philodinida</taxon>
        <taxon>Philodinidae</taxon>
        <taxon>Didymodactylos</taxon>
    </lineage>
</organism>
<feature type="region of interest" description="Disordered" evidence="1">
    <location>
        <begin position="1"/>
        <end position="30"/>
    </location>
</feature>
<feature type="compositionally biased region" description="Basic and acidic residues" evidence="1">
    <location>
        <begin position="1"/>
        <end position="11"/>
    </location>
</feature>
<dbReference type="Gene3D" id="3.40.50.410">
    <property type="entry name" value="von Willebrand factor, type A domain"/>
    <property type="match status" value="1"/>
</dbReference>
<protein>
    <recommendedName>
        <fullName evidence="3">VWFA domain-containing protein</fullName>
    </recommendedName>
</protein>
<feature type="compositionally biased region" description="Basic and acidic residues" evidence="1">
    <location>
        <begin position="143"/>
        <end position="160"/>
    </location>
</feature>
<gene>
    <name evidence="4" type="ORF">GPM918_LOCUS472</name>
    <name evidence="5" type="ORF">OVA965_LOCUS10695</name>
    <name evidence="6" type="ORF">SRO942_LOCUS473</name>
    <name evidence="7" type="ORF">TMI583_LOCUS10693</name>
</gene>
<feature type="region of interest" description="Disordered" evidence="1">
    <location>
        <begin position="184"/>
        <end position="224"/>
    </location>
</feature>
<reference evidence="4" key="1">
    <citation type="submission" date="2021-02" db="EMBL/GenBank/DDBJ databases">
        <authorList>
            <person name="Nowell W R."/>
        </authorList>
    </citation>
    <scope>NUCLEOTIDE SEQUENCE</scope>
</reference>
<dbReference type="PANTHER" id="PTHR45751:SF11">
    <property type="entry name" value="COPINE FAMILY PROTEIN 2"/>
    <property type="match status" value="1"/>
</dbReference>
<dbReference type="EMBL" id="CAJNOQ010000037">
    <property type="protein sequence ID" value="CAF0744742.1"/>
    <property type="molecule type" value="Genomic_DNA"/>
</dbReference>
<dbReference type="EMBL" id="CAJNOK010003996">
    <property type="protein sequence ID" value="CAF0922416.1"/>
    <property type="molecule type" value="Genomic_DNA"/>
</dbReference>
<evidence type="ECO:0000259" key="3">
    <source>
        <dbReference type="SMART" id="SM00327"/>
    </source>
</evidence>
<dbReference type="InterPro" id="IPR036465">
    <property type="entry name" value="vWFA_dom_sf"/>
</dbReference>
<dbReference type="EMBL" id="CAJOBC010000037">
    <property type="protein sequence ID" value="CAF3523365.1"/>
    <property type="molecule type" value="Genomic_DNA"/>
</dbReference>
<evidence type="ECO:0000256" key="2">
    <source>
        <dbReference type="SAM" id="Phobius"/>
    </source>
</evidence>
<dbReference type="Proteomes" id="UP000681722">
    <property type="component" value="Unassembled WGS sequence"/>
</dbReference>
<evidence type="ECO:0000313" key="4">
    <source>
        <dbReference type="EMBL" id="CAF0744742.1"/>
    </source>
</evidence>
<evidence type="ECO:0000313" key="8">
    <source>
        <dbReference type="Proteomes" id="UP000663829"/>
    </source>
</evidence>
<dbReference type="GO" id="GO:0016567">
    <property type="term" value="P:protein ubiquitination"/>
    <property type="evidence" value="ECO:0007669"/>
    <property type="project" value="TreeGrafter"/>
</dbReference>
<keyword evidence="2" id="KW-0472">Membrane</keyword>
<dbReference type="GO" id="GO:0005634">
    <property type="term" value="C:nucleus"/>
    <property type="evidence" value="ECO:0007669"/>
    <property type="project" value="TreeGrafter"/>
</dbReference>
<keyword evidence="2" id="KW-1133">Transmembrane helix</keyword>
<dbReference type="InterPro" id="IPR002035">
    <property type="entry name" value="VWF_A"/>
</dbReference>
<feature type="region of interest" description="Disordered" evidence="1">
    <location>
        <begin position="134"/>
        <end position="169"/>
    </location>
</feature>
<feature type="domain" description="VWFA" evidence="3">
    <location>
        <begin position="358"/>
        <end position="553"/>
    </location>
</feature>
<dbReference type="AlphaFoldDB" id="A0A813NYK2"/>
<dbReference type="InterPro" id="IPR010734">
    <property type="entry name" value="Copine_C"/>
</dbReference>
<dbReference type="SUPFAM" id="SSF53300">
    <property type="entry name" value="vWA-like"/>
    <property type="match status" value="1"/>
</dbReference>
<proteinExistence type="predicted"/>
<keyword evidence="2" id="KW-0812">Transmembrane</keyword>
<evidence type="ECO:0000313" key="5">
    <source>
        <dbReference type="EMBL" id="CAF0922416.1"/>
    </source>
</evidence>